<evidence type="ECO:0000256" key="1">
    <source>
        <dbReference type="SAM" id="MobiDB-lite"/>
    </source>
</evidence>
<reference evidence="2 3" key="1">
    <citation type="submission" date="2014-04" db="EMBL/GenBank/DDBJ databases">
        <authorList>
            <consortium name="DOE Joint Genome Institute"/>
            <person name="Kuo A."/>
            <person name="Girlanda M."/>
            <person name="Perotto S."/>
            <person name="Kohler A."/>
            <person name="Nagy L.G."/>
            <person name="Floudas D."/>
            <person name="Copeland A."/>
            <person name="Barry K.W."/>
            <person name="Cichocki N."/>
            <person name="Veneault-Fourrey C."/>
            <person name="LaButti K."/>
            <person name="Lindquist E.A."/>
            <person name="Lipzen A."/>
            <person name="Lundell T."/>
            <person name="Morin E."/>
            <person name="Murat C."/>
            <person name="Sun H."/>
            <person name="Tunlid A."/>
            <person name="Henrissat B."/>
            <person name="Grigoriev I.V."/>
            <person name="Hibbett D.S."/>
            <person name="Martin F."/>
            <person name="Nordberg H.P."/>
            <person name="Cantor M.N."/>
            <person name="Hua S.X."/>
        </authorList>
    </citation>
    <scope>NUCLEOTIDE SEQUENCE [LARGE SCALE GENOMIC DNA]</scope>
    <source>
        <strain evidence="2 3">MUT 4182</strain>
    </source>
</reference>
<evidence type="ECO:0000313" key="2">
    <source>
        <dbReference type="EMBL" id="KIO17524.1"/>
    </source>
</evidence>
<sequence>MTPSPKETLAYLKANHENALHLGNDATPDAVCYWAKPLGGDILVRQKANNEAPVENKSDKGKKASAAPKADSTPKAKKVTPAANKPGRGNKKSKADPTPTNTEEVVEAAEAVYLSVVGKIMADGSRLSGAGTFFATPADLEEGDQIWGNLLKARYTLQLGPPTEFESEKAIKTFGATIANANTLENMAPKANGILHKGFVKEDKYIRLGFKLFRSRDDDDDDETSELRPPEYPTIFADLFEVDKITREWPIGSQCEPGLRYAIDQKQVINLPRMFNAKGTRIPHDKLESVIGATVCVYFTLEHMHIKKGSISRKAEASFTATLQELHVIIPAHSVPTSPSKRLRANEQMFGSPSPTKKRGQPSAGY</sequence>
<feature type="region of interest" description="Disordered" evidence="1">
    <location>
        <begin position="49"/>
        <end position="103"/>
    </location>
</feature>
<evidence type="ECO:0000313" key="3">
    <source>
        <dbReference type="Proteomes" id="UP000054248"/>
    </source>
</evidence>
<dbReference type="AlphaFoldDB" id="A0A0C3Q446"/>
<feature type="region of interest" description="Disordered" evidence="1">
    <location>
        <begin position="336"/>
        <end position="366"/>
    </location>
</feature>
<protein>
    <submittedName>
        <fullName evidence="2">Uncharacterized protein</fullName>
    </submittedName>
</protein>
<organism evidence="2 3">
    <name type="scientific">Tulasnella calospora MUT 4182</name>
    <dbReference type="NCBI Taxonomy" id="1051891"/>
    <lineage>
        <taxon>Eukaryota</taxon>
        <taxon>Fungi</taxon>
        <taxon>Dikarya</taxon>
        <taxon>Basidiomycota</taxon>
        <taxon>Agaricomycotina</taxon>
        <taxon>Agaricomycetes</taxon>
        <taxon>Cantharellales</taxon>
        <taxon>Tulasnellaceae</taxon>
        <taxon>Tulasnella</taxon>
    </lineage>
</organism>
<keyword evidence="3" id="KW-1185">Reference proteome</keyword>
<proteinExistence type="predicted"/>
<dbReference type="OrthoDB" id="3133732at2759"/>
<dbReference type="Proteomes" id="UP000054248">
    <property type="component" value="Unassembled WGS sequence"/>
</dbReference>
<gene>
    <name evidence="2" type="ORF">M407DRAFT_12318</name>
</gene>
<dbReference type="EMBL" id="KN823373">
    <property type="protein sequence ID" value="KIO17524.1"/>
    <property type="molecule type" value="Genomic_DNA"/>
</dbReference>
<reference evidence="3" key="2">
    <citation type="submission" date="2015-01" db="EMBL/GenBank/DDBJ databases">
        <title>Evolutionary Origins and Diversification of the Mycorrhizal Mutualists.</title>
        <authorList>
            <consortium name="DOE Joint Genome Institute"/>
            <consortium name="Mycorrhizal Genomics Consortium"/>
            <person name="Kohler A."/>
            <person name="Kuo A."/>
            <person name="Nagy L.G."/>
            <person name="Floudas D."/>
            <person name="Copeland A."/>
            <person name="Barry K.W."/>
            <person name="Cichocki N."/>
            <person name="Veneault-Fourrey C."/>
            <person name="LaButti K."/>
            <person name="Lindquist E.A."/>
            <person name="Lipzen A."/>
            <person name="Lundell T."/>
            <person name="Morin E."/>
            <person name="Murat C."/>
            <person name="Riley R."/>
            <person name="Ohm R."/>
            <person name="Sun H."/>
            <person name="Tunlid A."/>
            <person name="Henrissat B."/>
            <person name="Grigoriev I.V."/>
            <person name="Hibbett D.S."/>
            <person name="Martin F."/>
        </authorList>
    </citation>
    <scope>NUCLEOTIDE SEQUENCE [LARGE SCALE GENOMIC DNA]</scope>
    <source>
        <strain evidence="3">MUT 4182</strain>
    </source>
</reference>
<accession>A0A0C3Q446</accession>
<dbReference type="HOGENOM" id="CLU_756920_0_0_1"/>
<name>A0A0C3Q446_9AGAM</name>